<feature type="transmembrane region" description="Helical" evidence="7">
    <location>
        <begin position="157"/>
        <end position="186"/>
    </location>
</feature>
<feature type="transmembrane region" description="Helical" evidence="7">
    <location>
        <begin position="12"/>
        <end position="39"/>
    </location>
</feature>
<dbReference type="InterPro" id="IPR020846">
    <property type="entry name" value="MFS_dom"/>
</dbReference>
<dbReference type="PANTHER" id="PTHR23517">
    <property type="entry name" value="RESISTANCE PROTEIN MDTM, PUTATIVE-RELATED-RELATED"/>
    <property type="match status" value="1"/>
</dbReference>
<evidence type="ECO:0000259" key="8">
    <source>
        <dbReference type="PROSITE" id="PS50850"/>
    </source>
</evidence>
<feature type="domain" description="Major facilitator superfamily (MFS) profile" evidence="8">
    <location>
        <begin position="12"/>
        <end position="391"/>
    </location>
</feature>
<evidence type="ECO:0000256" key="6">
    <source>
        <dbReference type="ARBA" id="ARBA00023136"/>
    </source>
</evidence>
<feature type="transmembrane region" description="Helical" evidence="7">
    <location>
        <begin position="366"/>
        <end position="383"/>
    </location>
</feature>
<gene>
    <name evidence="9" type="ORF">F8165_01445</name>
</gene>
<evidence type="ECO:0000256" key="5">
    <source>
        <dbReference type="ARBA" id="ARBA00022989"/>
    </source>
</evidence>
<dbReference type="Proteomes" id="UP000461739">
    <property type="component" value="Unassembled WGS sequence"/>
</dbReference>
<feature type="transmembrane region" description="Helical" evidence="7">
    <location>
        <begin position="280"/>
        <end position="296"/>
    </location>
</feature>
<keyword evidence="5 7" id="KW-1133">Transmembrane helix</keyword>
<keyword evidence="6 7" id="KW-0472">Membrane</keyword>
<dbReference type="AlphaFoldDB" id="A0AAN5XTK7"/>
<evidence type="ECO:0000256" key="1">
    <source>
        <dbReference type="ARBA" id="ARBA00004651"/>
    </source>
</evidence>
<feature type="transmembrane region" description="Helical" evidence="7">
    <location>
        <begin position="51"/>
        <end position="71"/>
    </location>
</feature>
<evidence type="ECO:0000256" key="7">
    <source>
        <dbReference type="SAM" id="Phobius"/>
    </source>
</evidence>
<evidence type="ECO:0000313" key="9">
    <source>
        <dbReference type="EMBL" id="KAB2453716.1"/>
    </source>
</evidence>
<comment type="subcellular location">
    <subcellularLocation>
        <location evidence="1">Cell membrane</location>
        <topology evidence="1">Multi-pass membrane protein</topology>
    </subcellularLocation>
</comment>
<dbReference type="SUPFAM" id="SSF103473">
    <property type="entry name" value="MFS general substrate transporter"/>
    <property type="match status" value="1"/>
</dbReference>
<dbReference type="InterPro" id="IPR050171">
    <property type="entry name" value="MFS_Transporters"/>
</dbReference>
<evidence type="ECO:0000256" key="3">
    <source>
        <dbReference type="ARBA" id="ARBA00022475"/>
    </source>
</evidence>
<keyword evidence="2" id="KW-0813">Transport</keyword>
<evidence type="ECO:0000256" key="4">
    <source>
        <dbReference type="ARBA" id="ARBA00022692"/>
    </source>
</evidence>
<proteinExistence type="predicted"/>
<feature type="transmembrane region" description="Helical" evidence="7">
    <location>
        <begin position="248"/>
        <end position="268"/>
    </location>
</feature>
<accession>A0AAN5XTK7</accession>
<dbReference type="InterPro" id="IPR011701">
    <property type="entry name" value="MFS"/>
</dbReference>
<dbReference type="PROSITE" id="PS50850">
    <property type="entry name" value="MFS"/>
    <property type="match status" value="1"/>
</dbReference>
<evidence type="ECO:0000256" key="2">
    <source>
        <dbReference type="ARBA" id="ARBA00022448"/>
    </source>
</evidence>
<dbReference type="PANTHER" id="PTHR23517:SF3">
    <property type="entry name" value="INTEGRAL MEMBRANE TRANSPORT PROTEIN"/>
    <property type="match status" value="1"/>
</dbReference>
<dbReference type="GO" id="GO:0005886">
    <property type="term" value="C:plasma membrane"/>
    <property type="evidence" value="ECO:0007669"/>
    <property type="project" value="UniProtKB-SubCell"/>
</dbReference>
<dbReference type="EMBL" id="WBPI01000001">
    <property type="protein sequence ID" value="KAB2453716.1"/>
    <property type="molecule type" value="Genomic_DNA"/>
</dbReference>
<keyword evidence="4 7" id="KW-0812">Transmembrane</keyword>
<dbReference type="Pfam" id="PF07690">
    <property type="entry name" value="MFS_1"/>
    <property type="match status" value="1"/>
</dbReference>
<feature type="transmembrane region" description="Helical" evidence="7">
    <location>
        <begin position="302"/>
        <end position="325"/>
    </location>
</feature>
<name>A0AAN5XTK7_BACCE</name>
<sequence length="403" mass="44726">MVDHKQKIINRKIWVLICGSGLSTLGIFISIPIITIYAMDYFKLSVVQVGFISGIWPVTQFSMSFFCGIIAERWGYLRTLRLGIILNSMSFLFMAISVNLIQFSLSLVLFGLGKAFSDNSVRATMIALAEEDEVERYFRLRYLLQNVGNVLGPLIGVAAYGLLFGNTFILSTVVFLMFLFATFIWLRLNDFRNEKPKKNSTVLKTFLVLKDTNLQLWILSSMFIIIAYGAYEGLMPAVVLGSGGDRPAYGVLVSLNALVVIVFQLIQLRLFKDVDINKSIVCGFFLLTSGFFLFALDWNAFVMTIVATIVVSVGEAILFPCFDVIMGRIAPSEQKAVYYGAGGLSQVGFFIGPSIGGLLLEYGGSVFLFIACSTSIIFSGIFFNKISKERNNKVSTNVQQVID</sequence>
<dbReference type="GO" id="GO:0022857">
    <property type="term" value="F:transmembrane transporter activity"/>
    <property type="evidence" value="ECO:0007669"/>
    <property type="project" value="InterPro"/>
</dbReference>
<comment type="caution">
    <text evidence="9">The sequence shown here is derived from an EMBL/GenBank/DDBJ whole genome shotgun (WGS) entry which is preliminary data.</text>
</comment>
<organism evidence="9 10">
    <name type="scientific">Bacillus cereus</name>
    <dbReference type="NCBI Taxonomy" id="1396"/>
    <lineage>
        <taxon>Bacteria</taxon>
        <taxon>Bacillati</taxon>
        <taxon>Bacillota</taxon>
        <taxon>Bacilli</taxon>
        <taxon>Bacillales</taxon>
        <taxon>Bacillaceae</taxon>
        <taxon>Bacillus</taxon>
        <taxon>Bacillus cereus group</taxon>
    </lineage>
</organism>
<evidence type="ECO:0000313" key="10">
    <source>
        <dbReference type="Proteomes" id="UP000461739"/>
    </source>
</evidence>
<protein>
    <submittedName>
        <fullName evidence="9">MFS transporter</fullName>
    </submittedName>
</protein>
<feature type="transmembrane region" description="Helical" evidence="7">
    <location>
        <begin position="207"/>
        <end position="228"/>
    </location>
</feature>
<feature type="transmembrane region" description="Helical" evidence="7">
    <location>
        <begin position="91"/>
        <end position="112"/>
    </location>
</feature>
<feature type="transmembrane region" description="Helical" evidence="7">
    <location>
        <begin position="337"/>
        <end position="360"/>
    </location>
</feature>
<dbReference type="InterPro" id="IPR036259">
    <property type="entry name" value="MFS_trans_sf"/>
</dbReference>
<reference evidence="9 10" key="1">
    <citation type="submission" date="2019-10" db="EMBL/GenBank/DDBJ databases">
        <title>Bacillus from the desert of Cuatro Cinegas, Coahuila.</title>
        <authorList>
            <person name="Olmedo-Alvarez G."/>
            <person name="Saldana S."/>
            <person name="Barcelo D."/>
        </authorList>
    </citation>
    <scope>NUCLEOTIDE SEQUENCE [LARGE SCALE GENOMIC DNA]</scope>
    <source>
        <strain evidence="9 10">CH316_11T</strain>
    </source>
</reference>
<keyword evidence="3" id="KW-1003">Cell membrane</keyword>
<dbReference type="Gene3D" id="1.20.1250.20">
    <property type="entry name" value="MFS general substrate transporter like domains"/>
    <property type="match status" value="1"/>
</dbReference>